<keyword evidence="2" id="KW-1185">Reference proteome</keyword>
<dbReference type="Proteomes" id="UP000175971">
    <property type="component" value="Unassembled WGS sequence"/>
</dbReference>
<feature type="non-terminal residue" evidence="1">
    <location>
        <position position="127"/>
    </location>
</feature>
<gene>
    <name evidence="1" type="ORF">AN221_04980</name>
</gene>
<accession>A0A1E7M036</accession>
<evidence type="ECO:0000313" key="2">
    <source>
        <dbReference type="Proteomes" id="UP000175971"/>
    </source>
</evidence>
<dbReference type="EMBL" id="LJGZ01000007">
    <property type="protein sequence ID" value="OEV21738.1"/>
    <property type="molecule type" value="Genomic_DNA"/>
</dbReference>
<organism evidence="1 2">
    <name type="scientific">Streptomyces nanshensis</name>
    <dbReference type="NCBI Taxonomy" id="518642"/>
    <lineage>
        <taxon>Bacteria</taxon>
        <taxon>Bacillati</taxon>
        <taxon>Actinomycetota</taxon>
        <taxon>Actinomycetes</taxon>
        <taxon>Kitasatosporales</taxon>
        <taxon>Streptomycetaceae</taxon>
        <taxon>Streptomyces</taxon>
    </lineage>
</organism>
<name>A0A1E7M036_9ACTN</name>
<evidence type="ECO:0000313" key="1">
    <source>
        <dbReference type="EMBL" id="OEV21738.1"/>
    </source>
</evidence>
<proteinExistence type="predicted"/>
<reference evidence="1 2" key="1">
    <citation type="journal article" date="2016" name="Front. Microbiol.">
        <title>Comparative Genomics Analysis of Streptomyces Species Reveals Their Adaptation to the Marine Environment and Their Diversity at the Genomic Level.</title>
        <authorList>
            <person name="Tian X."/>
            <person name="Zhang Z."/>
            <person name="Yang T."/>
            <person name="Chen M."/>
            <person name="Li J."/>
            <person name="Chen F."/>
            <person name="Yang J."/>
            <person name="Li W."/>
            <person name="Zhang B."/>
            <person name="Zhang Z."/>
            <person name="Wu J."/>
            <person name="Zhang C."/>
            <person name="Long L."/>
            <person name="Xiao J."/>
        </authorList>
    </citation>
    <scope>NUCLEOTIDE SEQUENCE [LARGE SCALE GENOMIC DNA]</scope>
    <source>
        <strain evidence="1 2">SCSIO M10372</strain>
    </source>
</reference>
<sequence length="127" mass="13624">MVDVGTFAQYLRELTARLDPGSGWYGVFTRRDPQGMRSCLDGVEIPPWDVVESLLADLAALHGTQVAERVSVRAAALYSASVAAHDRRPGGRQELVHRLELMIREQGRAAERLRTAGAAGAAGPTGA</sequence>
<evidence type="ECO:0008006" key="3">
    <source>
        <dbReference type="Google" id="ProtNLM"/>
    </source>
</evidence>
<comment type="caution">
    <text evidence="1">The sequence shown here is derived from an EMBL/GenBank/DDBJ whole genome shotgun (WGS) entry which is preliminary data.</text>
</comment>
<dbReference type="AlphaFoldDB" id="A0A1E7M036"/>
<protein>
    <recommendedName>
        <fullName evidence="3">UL36 very large tegument protein</fullName>
    </recommendedName>
</protein>